<dbReference type="PANTHER" id="PTHR43581:SF2">
    <property type="entry name" value="EXCINUCLEASE ATPASE SUBUNIT"/>
    <property type="match status" value="1"/>
</dbReference>
<feature type="domain" description="Endonuclease GajA/Old nuclease/RecF-like AAA" evidence="1">
    <location>
        <begin position="233"/>
        <end position="469"/>
    </location>
</feature>
<reference evidence="3 4" key="1">
    <citation type="submission" date="2016-10" db="EMBL/GenBank/DDBJ databases">
        <authorList>
            <person name="de Groot N.N."/>
        </authorList>
    </citation>
    <scope>NUCLEOTIDE SEQUENCE [LARGE SCALE GENOMIC DNA]</scope>
    <source>
        <strain evidence="3 4">DSM 26915</strain>
    </source>
</reference>
<evidence type="ECO:0000313" key="4">
    <source>
        <dbReference type="Proteomes" id="UP000236752"/>
    </source>
</evidence>
<name>A0A1H5X7V7_9RHOB</name>
<dbReference type="InterPro" id="IPR034139">
    <property type="entry name" value="TOPRIM_OLD"/>
</dbReference>
<dbReference type="CDD" id="cd01026">
    <property type="entry name" value="TOPRIM_OLD"/>
    <property type="match status" value="1"/>
</dbReference>
<sequence length="776" mass="87373">MYIDFVELGNFRKLLATRIDLSPKKTIFVGANNSGKTSAMLAFRRFLSQSASSFKLQDLTLSHISALEEIGKKWEQHDPKSGDPVPIHMSEWVSLLPFLDLWLNVDEGEFHYVSSIMPNLDWAGGLIGLRLRLEPANLEEMFYDFRKSRNEAKALLLAASERAKSKAEEAGTVYTEPRIPVWPCDLPDYLDRVLSRKFKVVAYPLDPAKIEPPTSTLAKPQTLSEASRPLKEDPLKHLIRVNFEPAQRGMSDENETSGPDDRFEAFPGQKLSSQLGHYHQKHLDPTESPSPDDLGALEAIEAARAAFDERIGEAFQPAFVEVEGMNYPGITDPQIQVTSELKAGDILHHKTSVSYFMGDPAKLGTSHKLMRLPENQNGLGYQNLISMVFKLMRFRDAWMRVGKAEKDDETIFEPIHLVLLEEPEAHLHVQVQQVFIKKAYDVLRQHERLGDKKSLITQLVVSTHSSHVAHETPYNCLRYFRRLPAGMCTEVPISTVVNLKEVFGDSEIETKNFVTRYLRAQHSDLFFADAAILIEGSAERMLVPHFIENKFPFLHQCFVTLLEINGSHAHRLKELIEKLGLLTLIITDIDAGKKSTGEKAKVSGALPAKGDGLVTTNATLKSWLPKESEFDVLVEMAFDKKFVEHDQLFAVRVAYQTAVIKAVDDLKGEAVTIYPSTFEDSMVLQNVDFFKELEGNDLTRKIRETLTSEPNWSAVATKLYEALGKGSKASFALDVLSDDSFDDLTVPNYIAEGLKWLEDRLRTNKSDILPKESEDG</sequence>
<dbReference type="PANTHER" id="PTHR43581">
    <property type="entry name" value="ATP/GTP PHOSPHATASE"/>
    <property type="match status" value="1"/>
</dbReference>
<dbReference type="OrthoDB" id="9816534at2"/>
<dbReference type="Proteomes" id="UP000236752">
    <property type="component" value="Unassembled WGS sequence"/>
</dbReference>
<organism evidence="3 4">
    <name type="scientific">Thalassococcus halodurans</name>
    <dbReference type="NCBI Taxonomy" id="373675"/>
    <lineage>
        <taxon>Bacteria</taxon>
        <taxon>Pseudomonadati</taxon>
        <taxon>Pseudomonadota</taxon>
        <taxon>Alphaproteobacteria</taxon>
        <taxon>Rhodobacterales</taxon>
        <taxon>Roseobacteraceae</taxon>
        <taxon>Thalassococcus</taxon>
    </lineage>
</organism>
<accession>A0A1H5X7V7</accession>
<evidence type="ECO:0000259" key="1">
    <source>
        <dbReference type="Pfam" id="PF13175"/>
    </source>
</evidence>
<feature type="domain" description="OLD protein-like TOPRIM" evidence="2">
    <location>
        <begin position="526"/>
        <end position="590"/>
    </location>
</feature>
<protein>
    <submittedName>
        <fullName evidence="3">Predicted ATP-dependent endonuclease of the OLD family, contains P-loop ATPase and TOPRIM domains</fullName>
    </submittedName>
</protein>
<proteinExistence type="predicted"/>
<dbReference type="AlphaFoldDB" id="A0A1H5X7V7"/>
<dbReference type="GO" id="GO:0004519">
    <property type="term" value="F:endonuclease activity"/>
    <property type="evidence" value="ECO:0007669"/>
    <property type="project" value="UniProtKB-KW"/>
</dbReference>
<feature type="domain" description="Endonuclease GajA/Old nuclease/RecF-like AAA" evidence="1">
    <location>
        <begin position="1"/>
        <end position="55"/>
    </location>
</feature>
<gene>
    <name evidence="3" type="ORF">SAMN04488045_1745</name>
</gene>
<dbReference type="EMBL" id="FNUZ01000002">
    <property type="protein sequence ID" value="SEG07490.1"/>
    <property type="molecule type" value="Genomic_DNA"/>
</dbReference>
<evidence type="ECO:0000259" key="2">
    <source>
        <dbReference type="Pfam" id="PF20469"/>
    </source>
</evidence>
<keyword evidence="3" id="KW-0540">Nuclease</keyword>
<dbReference type="SUPFAM" id="SSF52540">
    <property type="entry name" value="P-loop containing nucleoside triphosphate hydrolases"/>
    <property type="match status" value="1"/>
</dbReference>
<dbReference type="InterPro" id="IPR051396">
    <property type="entry name" value="Bact_Antivir_Def_Nuclease"/>
</dbReference>
<dbReference type="Pfam" id="PF20469">
    <property type="entry name" value="OLD-like_TOPRIM"/>
    <property type="match status" value="1"/>
</dbReference>
<keyword evidence="3" id="KW-0378">Hydrolase</keyword>
<dbReference type="Pfam" id="PF13175">
    <property type="entry name" value="AAA_15"/>
    <property type="match status" value="2"/>
</dbReference>
<dbReference type="InterPro" id="IPR027417">
    <property type="entry name" value="P-loop_NTPase"/>
</dbReference>
<evidence type="ECO:0000313" key="3">
    <source>
        <dbReference type="EMBL" id="SEG07490.1"/>
    </source>
</evidence>
<keyword evidence="4" id="KW-1185">Reference proteome</keyword>
<dbReference type="RefSeq" id="WP_103910047.1">
    <property type="nucleotide sequence ID" value="NZ_FNUZ01000002.1"/>
</dbReference>
<keyword evidence="3" id="KW-0255">Endonuclease</keyword>
<dbReference type="InterPro" id="IPR041685">
    <property type="entry name" value="AAA_GajA/Old/RecF-like"/>
</dbReference>
<dbReference type="Gene3D" id="3.40.50.300">
    <property type="entry name" value="P-loop containing nucleotide triphosphate hydrolases"/>
    <property type="match status" value="1"/>
</dbReference>